<dbReference type="GO" id="GO:0004564">
    <property type="term" value="F:beta-fructofuranosidase activity"/>
    <property type="evidence" value="ECO:0007669"/>
    <property type="project" value="UniProtKB-EC"/>
</dbReference>
<feature type="domain" description="Glycosyl hydrolase family 32 N-terminal" evidence="12">
    <location>
        <begin position="175"/>
        <end position="494"/>
    </location>
</feature>
<keyword evidence="5" id="KW-0926">Vacuole</keyword>
<keyword evidence="16" id="KW-1185">Reference proteome</keyword>
<dbReference type="Gene3D" id="2.60.120.560">
    <property type="entry name" value="Exo-inulinase, domain 1"/>
    <property type="match status" value="1"/>
</dbReference>
<dbReference type="SUPFAM" id="SSF75005">
    <property type="entry name" value="Arabinanase/levansucrase/invertase"/>
    <property type="match status" value="1"/>
</dbReference>
<evidence type="ECO:0000256" key="10">
    <source>
        <dbReference type="RuleBase" id="RU362110"/>
    </source>
</evidence>
<evidence type="ECO:0000256" key="6">
    <source>
        <dbReference type="ARBA" id="ARBA00022801"/>
    </source>
</evidence>
<evidence type="ECO:0000313" key="15">
    <source>
        <dbReference type="EMBL" id="KAK4794709.1"/>
    </source>
</evidence>
<dbReference type="PROSITE" id="PS00609">
    <property type="entry name" value="GLYCOSYL_HYDROL_F32"/>
    <property type="match status" value="1"/>
</dbReference>
<gene>
    <name evidence="15" type="ORF">SAY86_012703</name>
</gene>
<dbReference type="Pfam" id="PF08244">
    <property type="entry name" value="Glyco_hydro_32C"/>
    <property type="match status" value="1"/>
</dbReference>
<comment type="subcellular location">
    <subcellularLocation>
        <location evidence="1">Vacuole lumen</location>
    </subcellularLocation>
</comment>
<dbReference type="InterPro" id="IPR050551">
    <property type="entry name" value="Fructan_Metab_Enzymes"/>
</dbReference>
<accession>A0AAN7LYD5</accession>
<dbReference type="SMART" id="SM00640">
    <property type="entry name" value="Glyco_32"/>
    <property type="match status" value="1"/>
</dbReference>
<name>A0AAN7LYD5_TRANT</name>
<dbReference type="AlphaFoldDB" id="A0AAN7LYD5"/>
<dbReference type="FunFam" id="2.60.120.560:FF:000002">
    <property type="entry name" value="Beta-fructofuranosidase, insoluble isoenzyme CWINV1"/>
    <property type="match status" value="1"/>
</dbReference>
<dbReference type="GO" id="GO:0005975">
    <property type="term" value="P:carbohydrate metabolic process"/>
    <property type="evidence" value="ECO:0007669"/>
    <property type="project" value="InterPro"/>
</dbReference>
<evidence type="ECO:0000256" key="4">
    <source>
        <dbReference type="ARBA" id="ARBA00012758"/>
    </source>
</evidence>
<evidence type="ECO:0000259" key="14">
    <source>
        <dbReference type="Pfam" id="PF11837"/>
    </source>
</evidence>
<feature type="compositionally biased region" description="Basic and acidic residues" evidence="11">
    <location>
        <begin position="698"/>
        <end position="707"/>
    </location>
</feature>
<evidence type="ECO:0000259" key="13">
    <source>
        <dbReference type="Pfam" id="PF08244"/>
    </source>
</evidence>
<dbReference type="Gene3D" id="2.115.10.20">
    <property type="entry name" value="Glycosyl hydrolase domain, family 43"/>
    <property type="match status" value="1"/>
</dbReference>
<evidence type="ECO:0000259" key="12">
    <source>
        <dbReference type="Pfam" id="PF00251"/>
    </source>
</evidence>
<comment type="similarity">
    <text evidence="3 10">Belongs to the glycosyl hydrolase 32 family.</text>
</comment>
<dbReference type="InterPro" id="IPR018053">
    <property type="entry name" value="Glyco_hydro_32_AS"/>
</dbReference>
<dbReference type="InterPro" id="IPR013148">
    <property type="entry name" value="Glyco_hydro_32_N"/>
</dbReference>
<dbReference type="Pfam" id="PF11837">
    <property type="entry name" value="INV_N"/>
    <property type="match status" value="1"/>
</dbReference>
<evidence type="ECO:0000256" key="5">
    <source>
        <dbReference type="ARBA" id="ARBA00022554"/>
    </source>
</evidence>
<evidence type="ECO:0000256" key="9">
    <source>
        <dbReference type="ARBA" id="ARBA00023295"/>
    </source>
</evidence>
<dbReference type="FunFam" id="2.115.10.20:FF:000001">
    <property type="entry name" value="Beta-fructofuranosidase, insoluble isoenzyme CWINV1"/>
    <property type="match status" value="1"/>
</dbReference>
<evidence type="ECO:0000256" key="11">
    <source>
        <dbReference type="SAM" id="MobiDB-lite"/>
    </source>
</evidence>
<dbReference type="Pfam" id="PF00251">
    <property type="entry name" value="Glyco_hydro_32N"/>
    <property type="match status" value="1"/>
</dbReference>
<feature type="region of interest" description="Disordered" evidence="11">
    <location>
        <begin position="121"/>
        <end position="147"/>
    </location>
</feature>
<evidence type="ECO:0000256" key="7">
    <source>
        <dbReference type="ARBA" id="ARBA00023145"/>
    </source>
</evidence>
<dbReference type="InterPro" id="IPR001362">
    <property type="entry name" value="Glyco_hydro_32"/>
</dbReference>
<dbReference type="InterPro" id="IPR023296">
    <property type="entry name" value="Glyco_hydro_beta-prop_sf"/>
</dbReference>
<proteinExistence type="inferred from homology"/>
<dbReference type="SUPFAM" id="SSF49899">
    <property type="entry name" value="Concanavalin A-like lectins/glucanases"/>
    <property type="match status" value="1"/>
</dbReference>
<evidence type="ECO:0000256" key="3">
    <source>
        <dbReference type="ARBA" id="ARBA00009902"/>
    </source>
</evidence>
<keyword evidence="7" id="KW-0865">Zymogen</keyword>
<evidence type="ECO:0000256" key="1">
    <source>
        <dbReference type="ARBA" id="ARBA00004410"/>
    </source>
</evidence>
<dbReference type="EMBL" id="JAXQNO010000007">
    <property type="protein sequence ID" value="KAK4794709.1"/>
    <property type="molecule type" value="Genomic_DNA"/>
</dbReference>
<keyword evidence="8" id="KW-0325">Glycoprotein</keyword>
<dbReference type="InterPro" id="IPR021792">
    <property type="entry name" value="Beta-fructofuranosidase_N"/>
</dbReference>
<dbReference type="InterPro" id="IPR013320">
    <property type="entry name" value="ConA-like_dom_sf"/>
</dbReference>
<reference evidence="15 16" key="1">
    <citation type="journal article" date="2023" name="Hortic Res">
        <title>Pangenome of water caltrop reveals structural variations and asymmetric subgenome divergence after allopolyploidization.</title>
        <authorList>
            <person name="Zhang X."/>
            <person name="Chen Y."/>
            <person name="Wang L."/>
            <person name="Yuan Y."/>
            <person name="Fang M."/>
            <person name="Shi L."/>
            <person name="Lu R."/>
            <person name="Comes H.P."/>
            <person name="Ma Y."/>
            <person name="Chen Y."/>
            <person name="Huang G."/>
            <person name="Zhou Y."/>
            <person name="Zheng Z."/>
            <person name="Qiu Y."/>
        </authorList>
    </citation>
    <scope>NUCLEOTIDE SEQUENCE [LARGE SCALE GENOMIC DNA]</scope>
    <source>
        <strain evidence="15">F231</strain>
    </source>
</reference>
<keyword evidence="9 10" id="KW-0326">Glycosidase</keyword>
<evidence type="ECO:0000313" key="16">
    <source>
        <dbReference type="Proteomes" id="UP001346149"/>
    </source>
</evidence>
<dbReference type="CDD" id="cd18624">
    <property type="entry name" value="GH32_Fruct1-like"/>
    <property type="match status" value="1"/>
</dbReference>
<dbReference type="EC" id="3.2.1.26" evidence="4"/>
<comment type="caution">
    <text evidence="15">The sequence shown here is derived from an EMBL/GenBank/DDBJ whole genome shotgun (WGS) entry which is preliminary data.</text>
</comment>
<evidence type="ECO:0000256" key="2">
    <source>
        <dbReference type="ARBA" id="ARBA00004914"/>
    </source>
</evidence>
<dbReference type="Proteomes" id="UP001346149">
    <property type="component" value="Unassembled WGS sequence"/>
</dbReference>
<feature type="region of interest" description="Disordered" evidence="11">
    <location>
        <begin position="695"/>
        <end position="714"/>
    </location>
</feature>
<dbReference type="PANTHER" id="PTHR31953">
    <property type="entry name" value="BETA-FRUCTOFURANOSIDASE, INSOLUBLE ISOENZYME CWINV1-RELATED"/>
    <property type="match status" value="1"/>
</dbReference>
<dbReference type="InterPro" id="IPR013189">
    <property type="entry name" value="Glyco_hydro_32_C"/>
</dbReference>
<sequence>MMVKFMLEDAYFIKRHERGDGESWVFNEETCLKLISLSMASEANTLLPQFQDPTSSLSGPLLDGGGDIDRQHGRRRPNVKEISIGLSGLLIVAISIGLFADTGRHEKPLCRHADAHRAALRSRRGQAMSPVDWKPVSRGKPQGVSEKSNHALAGIRNPIFPWTNNMLTWQRTGFHFQPEKNWMNDPNGPMFYNGYYHIFYQYNPDGPIWGDKIVWGHAASKDMVEWIHLPVAMVADHWYDENGVWSGSATVLPDGQVILLYTGSSNESVQFQNLAYPANLSDPLLIDWVKYPNNPVLGPPPGIKSNDFRDPTTAWKTSAGKWRITIGSKAHRTGLAFVYETEDFKSYQILSGALHAVHGTGMWECVDLFPVAVGSEDGLDSSTNGGGVKHVMKVSLDDDRHDYYAIGTYNEATNAWVPDDPTIDVGIGIRYDYGKFYASKSFYDQNKKRRILWGWVPESDTENVDIMKGWASLQSLPRTLVLDQKTRTNLLQWPVEEIDSLRLDCKEFNRLRVEPGSVIPLAVKSASQADIVAEFEIDKAAMEATPGSDQEFTCASSGGAAQLGTLGPFGLLVLADHRRIEQTSVHFYISKARDGSLKTSFCTDRSRSSKADDVDKQIYGAFVPVLEGEKLSMRILVDHSIVEGFAQGGRTCITSRVYPTRAIYDDAQVFLFNNATEASLVASVKIWPMRSMSINSNTEDHGNRSPQDDDGSCI</sequence>
<comment type="pathway">
    <text evidence="2">Glycan biosynthesis; sucrose metabolism.</text>
</comment>
<organism evidence="15 16">
    <name type="scientific">Trapa natans</name>
    <name type="common">Water chestnut</name>
    <dbReference type="NCBI Taxonomy" id="22666"/>
    <lineage>
        <taxon>Eukaryota</taxon>
        <taxon>Viridiplantae</taxon>
        <taxon>Streptophyta</taxon>
        <taxon>Embryophyta</taxon>
        <taxon>Tracheophyta</taxon>
        <taxon>Spermatophyta</taxon>
        <taxon>Magnoliopsida</taxon>
        <taxon>eudicotyledons</taxon>
        <taxon>Gunneridae</taxon>
        <taxon>Pentapetalae</taxon>
        <taxon>rosids</taxon>
        <taxon>malvids</taxon>
        <taxon>Myrtales</taxon>
        <taxon>Lythraceae</taxon>
        <taxon>Trapa</taxon>
    </lineage>
</organism>
<keyword evidence="6 10" id="KW-0378">Hydrolase</keyword>
<evidence type="ECO:0000256" key="8">
    <source>
        <dbReference type="ARBA" id="ARBA00023180"/>
    </source>
</evidence>
<feature type="domain" description="Beta-fructofuranosidase N-terminal" evidence="14">
    <location>
        <begin position="60"/>
        <end position="167"/>
    </location>
</feature>
<feature type="domain" description="Glycosyl hydrolase family 32 C-terminal" evidence="13">
    <location>
        <begin position="519"/>
        <end position="688"/>
    </location>
</feature>
<protein>
    <recommendedName>
        <fullName evidence="4">beta-fructofuranosidase</fullName>
        <ecNumber evidence="4">3.2.1.26</ecNumber>
    </recommendedName>
</protein>
<dbReference type="GO" id="GO:0005775">
    <property type="term" value="C:vacuolar lumen"/>
    <property type="evidence" value="ECO:0007669"/>
    <property type="project" value="UniProtKB-SubCell"/>
</dbReference>